<dbReference type="GO" id="GO:0005886">
    <property type="term" value="C:plasma membrane"/>
    <property type="evidence" value="ECO:0007669"/>
    <property type="project" value="TreeGrafter"/>
</dbReference>
<dbReference type="GO" id="GO:0008289">
    <property type="term" value="F:lipid binding"/>
    <property type="evidence" value="ECO:0007669"/>
    <property type="project" value="TreeGrafter"/>
</dbReference>
<proteinExistence type="predicted"/>
<feature type="compositionally biased region" description="Low complexity" evidence="2">
    <location>
        <begin position="883"/>
        <end position="898"/>
    </location>
</feature>
<keyword evidence="1" id="KW-0175">Coiled coil</keyword>
<feature type="compositionally biased region" description="Polar residues" evidence="2">
    <location>
        <begin position="270"/>
        <end position="285"/>
    </location>
</feature>
<dbReference type="PANTHER" id="PTHR31962">
    <property type="entry name" value="SPHINGOLIPID LONG CHAIN BASE-RESPONSIVE PROTEIN PIL1"/>
    <property type="match status" value="1"/>
</dbReference>
<dbReference type="GO" id="GO:0036286">
    <property type="term" value="C:eisosome filament"/>
    <property type="evidence" value="ECO:0007669"/>
    <property type="project" value="TreeGrafter"/>
</dbReference>
<feature type="compositionally biased region" description="Low complexity" evidence="2">
    <location>
        <begin position="765"/>
        <end position="779"/>
    </location>
</feature>
<feature type="compositionally biased region" description="Polar residues" evidence="2">
    <location>
        <begin position="411"/>
        <end position="424"/>
    </location>
</feature>
<feature type="region of interest" description="Disordered" evidence="2">
    <location>
        <begin position="241"/>
        <end position="293"/>
    </location>
</feature>
<feature type="compositionally biased region" description="Low complexity" evidence="2">
    <location>
        <begin position="425"/>
        <end position="438"/>
    </location>
</feature>
<dbReference type="AlphaFoldDB" id="A0A5K1JVI7"/>
<feature type="compositionally biased region" description="Polar residues" evidence="2">
    <location>
        <begin position="820"/>
        <end position="831"/>
    </location>
</feature>
<dbReference type="GO" id="GO:0070941">
    <property type="term" value="P:eisosome assembly"/>
    <property type="evidence" value="ECO:0007669"/>
    <property type="project" value="TreeGrafter"/>
</dbReference>
<evidence type="ECO:0000256" key="1">
    <source>
        <dbReference type="SAM" id="Coils"/>
    </source>
</evidence>
<name>A0A5K1JVI7_9APHY</name>
<organism evidence="3">
    <name type="scientific">Ganoderma boninense</name>
    <dbReference type="NCBI Taxonomy" id="34458"/>
    <lineage>
        <taxon>Eukaryota</taxon>
        <taxon>Fungi</taxon>
        <taxon>Dikarya</taxon>
        <taxon>Basidiomycota</taxon>
        <taxon>Agaricomycotina</taxon>
        <taxon>Agaricomycetes</taxon>
        <taxon>Polyporales</taxon>
        <taxon>Polyporaceae</taxon>
        <taxon>Ganoderma</taxon>
    </lineage>
</organism>
<dbReference type="Gene3D" id="1.20.1270.60">
    <property type="entry name" value="Arfaptin homology (AH) domain/BAR domain"/>
    <property type="match status" value="1"/>
</dbReference>
<feature type="region of interest" description="Disordered" evidence="2">
    <location>
        <begin position="674"/>
        <end position="955"/>
    </location>
</feature>
<evidence type="ECO:0000313" key="3">
    <source>
        <dbReference type="EMBL" id="VWO95973.1"/>
    </source>
</evidence>
<feature type="compositionally biased region" description="Low complexity" evidence="2">
    <location>
        <begin position="724"/>
        <end position="735"/>
    </location>
</feature>
<feature type="compositionally biased region" description="Polar residues" evidence="2">
    <location>
        <begin position="629"/>
        <end position="645"/>
    </location>
</feature>
<evidence type="ECO:0000256" key="2">
    <source>
        <dbReference type="SAM" id="MobiDB-lite"/>
    </source>
</evidence>
<feature type="compositionally biased region" description="Polar residues" evidence="2">
    <location>
        <begin position="346"/>
        <end position="355"/>
    </location>
</feature>
<feature type="region of interest" description="Disordered" evidence="2">
    <location>
        <begin position="338"/>
        <end position="661"/>
    </location>
</feature>
<feature type="compositionally biased region" description="Basic and acidic residues" evidence="2">
    <location>
        <begin position="489"/>
        <end position="498"/>
    </location>
</feature>
<dbReference type="Pfam" id="PF13805">
    <property type="entry name" value="Pil1"/>
    <property type="match status" value="1"/>
</dbReference>
<feature type="compositionally biased region" description="Polar residues" evidence="2">
    <location>
        <begin position="847"/>
        <end position="857"/>
    </location>
</feature>
<gene>
    <name evidence="3" type="primary">G4NIB5</name>
</gene>
<accession>A0A5K1JVI7</accession>
<feature type="compositionally biased region" description="Polar residues" evidence="2">
    <location>
        <begin position="790"/>
        <end position="803"/>
    </location>
</feature>
<dbReference type="InterPro" id="IPR027267">
    <property type="entry name" value="AH/BAR_dom_sf"/>
</dbReference>
<protein>
    <submittedName>
        <fullName evidence="3">MFS domain-containing protein</fullName>
    </submittedName>
</protein>
<dbReference type="InterPro" id="IPR028245">
    <property type="entry name" value="PIL1/LSP1"/>
</dbReference>
<dbReference type="EMBL" id="LR725263">
    <property type="protein sequence ID" value="VWO95973.1"/>
    <property type="molecule type" value="Genomic_DNA"/>
</dbReference>
<reference evidence="3" key="1">
    <citation type="submission" date="2019-10" db="EMBL/GenBank/DDBJ databases">
        <authorList>
            <person name="Nor Muhammad N."/>
        </authorList>
    </citation>
    <scope>NUCLEOTIDE SEQUENCE</scope>
</reference>
<feature type="coiled-coil region" evidence="1">
    <location>
        <begin position="94"/>
        <end position="166"/>
    </location>
</feature>
<dbReference type="GO" id="GO:0006897">
    <property type="term" value="P:endocytosis"/>
    <property type="evidence" value="ECO:0007669"/>
    <property type="project" value="TreeGrafter"/>
</dbReference>
<dbReference type="PANTHER" id="PTHR31962:SF6">
    <property type="entry name" value="EISOSOME COMPONENT PIL1-DOMAIN-CONTAINING PROTEIN"/>
    <property type="match status" value="1"/>
</dbReference>
<feature type="compositionally biased region" description="Basic and acidic residues" evidence="2">
    <location>
        <begin position="558"/>
        <end position="572"/>
    </location>
</feature>
<sequence length="955" mass="102027">MFKNAARKIAHNTTVPGLAGKQDLRSLQDLITAEKAVLNSLQRLSADFARASEALRIWGQGEGDDLGDTLIASNALLLHFSSALAVLANHETSIREQMKSVRTREENLDELKRRRRSLISDAEAADRKLNKMAPENKNLVQQTEHVNRLREEIRQMDSDIIAEEADLGDFKRAAVRQWMGTKFGGLLECCEKGSIVGELGKLVISEIPLEPTQPGLPRSFYTGHARTEFLVSEAARSVSEVVYSPEPDPNPTHRSIRPLPGSELGPVPSPSQQRRMSTLSTNSNPYGLAAPQPGYVPSPSVGYPGLPQVEETGFSIQQFIAQEPSSQSPVLTNPSVNEFGGYSSPPMANQPSTISVVDRPTPGPRGGRFATFPVKASGPRPQPSTNPYINAPPMQNGDRVPSIEIDRNNDESFASSVANALNQYSLDGSSGSAGPSSGIQPPHGPPSRDVKSGDFGPQRYSPPPPMYTPSEGQGLPAGAAPSNPPTGMRHHDDGDEHSQVQGNGNGVGKGALRPQSTLDEDEGLAYMSPGRGNESAESLADDGNRRVRFGGVTDVDTELERRDHEEEPHETKPQPPPPEEEEQASYGQRYARVPVPALDQGASGQRNGWTLHDGPVTIPSPPQPASPLRSDQASQEPSPTIPSRQARTHTPPATEVLMDDNALNAAAIREVSRELDSLMIGSPGSSPTQDRPPPSPISGRPLGASPSPFNRQRRDPSPLPPVNTGSPPGSSATSPKLDNVYVRERDRSMNSPMSSIGRKMSHDIASSPPTAAPASPTMSDGSDHGRPSMTIPQPSQASSNGTPYRTPMGTPSPAPMYNMPATTNSTSSFSAQGGIRTISAAAFRRQPPQQRNLSTDSFGPADISPLNVKKRPLPSSPYPYPSPLAGGLAPGAGPNLSLRGASPSPQPVEPRPVSHYRNDGEDEYDYISAYTDDPRASGYGSGRFATNVDDGNGIR</sequence>